<feature type="transmembrane region" description="Helical" evidence="8">
    <location>
        <begin position="44"/>
        <end position="65"/>
    </location>
</feature>
<evidence type="ECO:0000256" key="5">
    <source>
        <dbReference type="ARBA" id="ARBA00022692"/>
    </source>
</evidence>
<feature type="transmembrane region" description="Helical" evidence="8">
    <location>
        <begin position="245"/>
        <end position="264"/>
    </location>
</feature>
<dbReference type="GO" id="GO:0009847">
    <property type="term" value="P:spore germination"/>
    <property type="evidence" value="ECO:0007669"/>
    <property type="project" value="InterPro"/>
</dbReference>
<comment type="subcellular location">
    <subcellularLocation>
        <location evidence="1">Membrane</location>
        <topology evidence="1">Multi-pass membrane protein</topology>
    </subcellularLocation>
</comment>
<dbReference type="GO" id="GO:0016020">
    <property type="term" value="C:membrane"/>
    <property type="evidence" value="ECO:0007669"/>
    <property type="project" value="UniProtKB-SubCell"/>
</dbReference>
<feature type="transmembrane region" description="Helical" evidence="8">
    <location>
        <begin position="216"/>
        <end position="239"/>
    </location>
</feature>
<dbReference type="RefSeq" id="WP_206708210.1">
    <property type="nucleotide sequence ID" value="NZ_CP059066.1"/>
</dbReference>
<evidence type="ECO:0000256" key="8">
    <source>
        <dbReference type="SAM" id="Phobius"/>
    </source>
</evidence>
<dbReference type="PANTHER" id="PTHR34975:SF2">
    <property type="entry name" value="SPORE GERMINATION PROTEIN A2"/>
    <property type="match status" value="1"/>
</dbReference>
<evidence type="ECO:0000256" key="4">
    <source>
        <dbReference type="ARBA" id="ARBA00022544"/>
    </source>
</evidence>
<evidence type="ECO:0000313" key="10">
    <source>
        <dbReference type="Proteomes" id="UP000662904"/>
    </source>
</evidence>
<feature type="transmembrane region" description="Helical" evidence="8">
    <location>
        <begin position="184"/>
        <end position="204"/>
    </location>
</feature>
<dbReference type="EMBL" id="CP059066">
    <property type="protein sequence ID" value="QSQ07970.1"/>
    <property type="molecule type" value="Genomic_DNA"/>
</dbReference>
<dbReference type="KEGG" id="kme:H0A61_00289"/>
<keyword evidence="6 8" id="KW-1133">Transmembrane helix</keyword>
<reference evidence="9" key="1">
    <citation type="submission" date="2020-07" db="EMBL/GenBank/DDBJ databases">
        <title>Koleobacter methoxysyntrophicus gen. nov., sp. nov., a novel anaerobic bacterium isolated from deep subsurface oil field and proposal of Koleobacterales ord. nov. in the phylum Firmicutes.</title>
        <authorList>
            <person name="Sakamoto S."/>
            <person name="Tamaki H."/>
        </authorList>
    </citation>
    <scope>NUCLEOTIDE SEQUENCE</scope>
    <source>
        <strain evidence="9">NRmbB1</strain>
    </source>
</reference>
<name>A0A8A0RK06_9FIRM</name>
<dbReference type="InterPro" id="IPR004761">
    <property type="entry name" value="Spore_GerAB"/>
</dbReference>
<protein>
    <submittedName>
        <fullName evidence="9">Spore germination protein YndE</fullName>
    </submittedName>
</protein>
<evidence type="ECO:0000256" key="3">
    <source>
        <dbReference type="ARBA" id="ARBA00022448"/>
    </source>
</evidence>
<proteinExistence type="inferred from homology"/>
<dbReference type="Proteomes" id="UP000662904">
    <property type="component" value="Chromosome"/>
</dbReference>
<feature type="transmembrane region" description="Helical" evidence="8">
    <location>
        <begin position="12"/>
        <end position="32"/>
    </location>
</feature>
<dbReference type="AlphaFoldDB" id="A0A8A0RK06"/>
<keyword evidence="4" id="KW-0309">Germination</keyword>
<evidence type="ECO:0000256" key="1">
    <source>
        <dbReference type="ARBA" id="ARBA00004141"/>
    </source>
</evidence>
<feature type="transmembrane region" description="Helical" evidence="8">
    <location>
        <begin position="146"/>
        <end position="164"/>
    </location>
</feature>
<feature type="transmembrane region" description="Helical" evidence="8">
    <location>
        <begin position="77"/>
        <end position="95"/>
    </location>
</feature>
<dbReference type="Gene3D" id="1.20.1740.10">
    <property type="entry name" value="Amino acid/polyamine transporter I"/>
    <property type="match status" value="1"/>
</dbReference>
<feature type="transmembrane region" description="Helical" evidence="8">
    <location>
        <begin position="271"/>
        <end position="294"/>
    </location>
</feature>
<comment type="similarity">
    <text evidence="2">Belongs to the amino acid-polyamine-organocation (APC) superfamily. Spore germination protein (SGP) (TC 2.A.3.9) family.</text>
</comment>
<keyword evidence="3" id="KW-0813">Transport</keyword>
<accession>A0A8A0RK06</accession>
<evidence type="ECO:0000256" key="6">
    <source>
        <dbReference type="ARBA" id="ARBA00022989"/>
    </source>
</evidence>
<organism evidence="9 10">
    <name type="scientific">Koleobacter methoxysyntrophicus</name>
    <dbReference type="NCBI Taxonomy" id="2751313"/>
    <lineage>
        <taxon>Bacteria</taxon>
        <taxon>Bacillati</taxon>
        <taxon>Bacillota</taxon>
        <taxon>Clostridia</taxon>
        <taxon>Koleobacterales</taxon>
        <taxon>Koleobacteraceae</taxon>
        <taxon>Koleobacter</taxon>
    </lineage>
</organism>
<dbReference type="PANTHER" id="PTHR34975">
    <property type="entry name" value="SPORE GERMINATION PROTEIN A2"/>
    <property type="match status" value="1"/>
</dbReference>
<keyword evidence="10" id="KW-1185">Reference proteome</keyword>
<dbReference type="Pfam" id="PF03845">
    <property type="entry name" value="Spore_permease"/>
    <property type="match status" value="1"/>
</dbReference>
<feature type="transmembrane region" description="Helical" evidence="8">
    <location>
        <begin position="306"/>
        <end position="325"/>
    </location>
</feature>
<feature type="transmembrane region" description="Helical" evidence="8">
    <location>
        <begin position="115"/>
        <end position="134"/>
    </location>
</feature>
<keyword evidence="5 8" id="KW-0812">Transmembrane</keyword>
<keyword evidence="7 8" id="KW-0472">Membrane</keyword>
<dbReference type="NCBIfam" id="TIGR00912">
    <property type="entry name" value="2A0309"/>
    <property type="match status" value="1"/>
</dbReference>
<gene>
    <name evidence="9" type="primary">yndE_1</name>
    <name evidence="9" type="ORF">H0A61_00289</name>
</gene>
<evidence type="ECO:0000256" key="2">
    <source>
        <dbReference type="ARBA" id="ARBA00007998"/>
    </source>
</evidence>
<evidence type="ECO:0000313" key="9">
    <source>
        <dbReference type="EMBL" id="QSQ07970.1"/>
    </source>
</evidence>
<evidence type="ECO:0000256" key="7">
    <source>
        <dbReference type="ARBA" id="ARBA00023136"/>
    </source>
</evidence>
<sequence>MLEKGKISNMQASILLVSGVLPTALITLPAITCEAAGPDAWLSVFFASLVGMCVILVAVSLGLRFPGRTIIEYSETIAGRFLGKIIGLIFIWFFLHKSSVIVREFAEFIITVSMPETPLIVFVITILFTAAVAVRSGLEVIARINDMFFTIITISFITLVVLATKDLDLSVLTPVLAKGLIPPLKGAVPTAGWIGETITIAFLLPYMNRPEKGARAGIAAVIIISVFLTIADIVAMATFGHAQTARLMFPTFMVARYISIAGLIERMESLITLIWIGGVFVKISLYYYVAVLSTAQWAGLADYRPITFPIGTIIGALSILLFANIPELITFLSKVWGPYSVPIEPGLPLILLTAAWIRKKGGKPE</sequence>